<sequence length="396" mass="44268">MNRLNPVSGNSENSFRNVSFLFPLSGRNARIEQISSGQAPSEFFYGGLAFERENGALGYVDLRKDPVQFVQRGLLFFERLRNRWANFGLSKQRVVAFSEDIPRDEMVISFTDSGSLSIGRYRESLSGNPVLIGGFHGLCDIAAEVSPWARGWAKREIRKSLSGLDYCFFFGEKDREEAIKLYGVDPSRSRVFPFGVDLAFWRPGLESDKGKDDLIFSVGSDPKRDYPCLIGALGDRHKARIITRLRIDPSSISSNVELVSGSLHGSQITDLVLRDLYWRSKMVVVPVRNVIQPSGYSVSLQAMACGKPVIISSIDGLWDRKILKHGENCILVPPGDTAALRDAIELLDKDDMLRNDLGRAARETAVNHFGLERMDNALLSMVEDLRSVYPKENRAA</sequence>
<evidence type="ECO:0000313" key="2">
    <source>
        <dbReference type="EMBL" id="PKR60061.1"/>
    </source>
</evidence>
<proteinExistence type="predicted"/>
<protein>
    <submittedName>
        <fullName evidence="2">Uncharacterized protein</fullName>
    </submittedName>
</protein>
<dbReference type="Pfam" id="PF13692">
    <property type="entry name" value="Glyco_trans_1_4"/>
    <property type="match status" value="1"/>
</dbReference>
<dbReference type="Proteomes" id="UP000233332">
    <property type="component" value="Unassembled WGS sequence"/>
</dbReference>
<evidence type="ECO:0000256" key="1">
    <source>
        <dbReference type="ARBA" id="ARBA00022679"/>
    </source>
</evidence>
<keyword evidence="1" id="KW-0808">Transferase</keyword>
<name>A0A2N3LB52_9PROT</name>
<comment type="caution">
    <text evidence="2">The sequence shown here is derived from an EMBL/GenBank/DDBJ whole genome shotgun (WGS) entry which is preliminary data.</text>
</comment>
<dbReference type="EMBL" id="NXGX01000001">
    <property type="protein sequence ID" value="PKR60061.1"/>
    <property type="molecule type" value="Genomic_DNA"/>
</dbReference>
<evidence type="ECO:0000313" key="3">
    <source>
        <dbReference type="Proteomes" id="UP000233332"/>
    </source>
</evidence>
<dbReference type="SUPFAM" id="SSF53756">
    <property type="entry name" value="UDP-Glycosyltransferase/glycogen phosphorylase"/>
    <property type="match status" value="1"/>
</dbReference>
<reference evidence="2 3" key="1">
    <citation type="submission" date="2017-09" db="EMBL/GenBank/DDBJ databases">
        <title>Biodiversity and function of Thalassospira species in the particle-attached aromatic-hydrocarbon-degrading consortia from the surface seawater of the China South Sea.</title>
        <authorList>
            <person name="Dong C."/>
            <person name="Lai Q."/>
            <person name="Shao Z."/>
        </authorList>
    </citation>
    <scope>NUCLEOTIDE SEQUENCE [LARGE SCALE GENOMIC DNA]</scope>
    <source>
        <strain evidence="2 3">139Z-12</strain>
    </source>
</reference>
<keyword evidence="3" id="KW-1185">Reference proteome</keyword>
<dbReference type="CDD" id="cd03801">
    <property type="entry name" value="GT4_PimA-like"/>
    <property type="match status" value="1"/>
</dbReference>
<dbReference type="GO" id="GO:0016757">
    <property type="term" value="F:glycosyltransferase activity"/>
    <property type="evidence" value="ECO:0007669"/>
    <property type="project" value="TreeGrafter"/>
</dbReference>
<dbReference type="Gene3D" id="3.40.50.2000">
    <property type="entry name" value="Glycogen Phosphorylase B"/>
    <property type="match status" value="2"/>
</dbReference>
<gene>
    <name evidence="2" type="ORF">COO92_01425</name>
</gene>
<organism evidence="2 3">
    <name type="scientific">Thalassospira lohafexi</name>
    <dbReference type="NCBI Taxonomy" id="744227"/>
    <lineage>
        <taxon>Bacteria</taxon>
        <taxon>Pseudomonadati</taxon>
        <taxon>Pseudomonadota</taxon>
        <taxon>Alphaproteobacteria</taxon>
        <taxon>Rhodospirillales</taxon>
        <taxon>Thalassospiraceae</taxon>
        <taxon>Thalassospira</taxon>
    </lineage>
</organism>
<dbReference type="PANTHER" id="PTHR46401:SF2">
    <property type="entry name" value="GLYCOSYLTRANSFERASE WBBK-RELATED"/>
    <property type="match status" value="1"/>
</dbReference>
<dbReference type="GO" id="GO:0009103">
    <property type="term" value="P:lipopolysaccharide biosynthetic process"/>
    <property type="evidence" value="ECO:0007669"/>
    <property type="project" value="TreeGrafter"/>
</dbReference>
<dbReference type="AlphaFoldDB" id="A0A2N3LB52"/>
<dbReference type="PANTHER" id="PTHR46401">
    <property type="entry name" value="GLYCOSYLTRANSFERASE WBBK-RELATED"/>
    <property type="match status" value="1"/>
</dbReference>
<accession>A0A2N3LB52</accession>